<feature type="region of interest" description="Disordered" evidence="1">
    <location>
        <begin position="546"/>
        <end position="583"/>
    </location>
</feature>
<feature type="compositionally biased region" description="Basic and acidic residues" evidence="1">
    <location>
        <begin position="560"/>
        <end position="572"/>
    </location>
</feature>
<name>A0A914ULL7_9BILA</name>
<keyword evidence="2" id="KW-1185">Reference proteome</keyword>
<sequence length="708" mass="78047">MSLNSSKTSAFRLDRELDFIYDQDCVIPSSQRRRHEELALLKPMTKKIVLNYRASQYGSSLVDALSVGSEVPSSTIQTIKNDQAIKLPRDNSSAVMSAQSAVVRAQTVADVAGINRYKYFHRPLNSPQSTRPASVSITNFQIKPDNIDKSFSDAVPRIGHRNSEPGDSTSSGYQSLKSSNESHTTMSSDSSARRINRRRASRILLQKSLVDRLHYSHTSRSTSRSTEDAVTCRRCWRHASPSQCSLEPLDDGLPDKSTSLPALSANGGTTLRSEKRRKVNSERKPGREKSRSPSRDRLPRASSQPAKKEYPSIIVREPSTDEKTAISLLQKYDQIRSNLDKKLAQISLRKGAKKIGTLVRGTSTTLPLASKGPLGVLSEDVEGVVLNNNAGVETSKEAANEEEALQETSADVAPAVNFSEEAEPAVIDDAVAFNETIHSENNDENGALSEGGKVETRSTPDILIIGEGETEPEGNDNSDAPSDSRTSSEASEQSVFEAEQMRADEVEIMINGEKCNESDPYATNNNQSSHRSDDITINDEASTQHMAMQDAETSTDDLTPDDKDGKDSRTETETDSTLSEEQSLDGMLVAPTRTTMRATQTVLIKDNGELEQFEFIKTHIREDLNALIEAALYETVDSYSRHRANEQFAQYIQKHANAWKDVKMFVGSTLLPESIMLAMQEPVIITTTEPITITTTDYNEPAHDHSPE</sequence>
<evidence type="ECO:0000313" key="2">
    <source>
        <dbReference type="Proteomes" id="UP000887566"/>
    </source>
</evidence>
<dbReference type="WBParaSite" id="PSAMB.scaffold1099size35923.g10957.t1">
    <property type="protein sequence ID" value="PSAMB.scaffold1099size35923.g10957.t1"/>
    <property type="gene ID" value="PSAMB.scaffold1099size35923.g10957"/>
</dbReference>
<feature type="region of interest" description="Disordered" evidence="1">
    <location>
        <begin position="438"/>
        <end position="497"/>
    </location>
</feature>
<evidence type="ECO:0000256" key="1">
    <source>
        <dbReference type="SAM" id="MobiDB-lite"/>
    </source>
</evidence>
<reference evidence="3" key="1">
    <citation type="submission" date="2022-11" db="UniProtKB">
        <authorList>
            <consortium name="WormBaseParasite"/>
        </authorList>
    </citation>
    <scope>IDENTIFICATION</scope>
</reference>
<organism evidence="2 3">
    <name type="scientific">Plectus sambesii</name>
    <dbReference type="NCBI Taxonomy" id="2011161"/>
    <lineage>
        <taxon>Eukaryota</taxon>
        <taxon>Metazoa</taxon>
        <taxon>Ecdysozoa</taxon>
        <taxon>Nematoda</taxon>
        <taxon>Chromadorea</taxon>
        <taxon>Plectida</taxon>
        <taxon>Plectina</taxon>
        <taxon>Plectoidea</taxon>
        <taxon>Plectidae</taxon>
        <taxon>Plectus</taxon>
    </lineage>
</organism>
<proteinExistence type="predicted"/>
<dbReference type="AlphaFoldDB" id="A0A914ULL7"/>
<feature type="compositionally biased region" description="Polar residues" evidence="1">
    <location>
        <begin position="165"/>
        <end position="186"/>
    </location>
</feature>
<feature type="compositionally biased region" description="Polar residues" evidence="1">
    <location>
        <begin position="256"/>
        <end position="271"/>
    </location>
</feature>
<dbReference type="Proteomes" id="UP000887566">
    <property type="component" value="Unplaced"/>
</dbReference>
<feature type="compositionally biased region" description="Basic and acidic residues" evidence="1">
    <location>
        <begin position="279"/>
        <end position="299"/>
    </location>
</feature>
<feature type="region of interest" description="Disordered" evidence="1">
    <location>
        <begin position="243"/>
        <end position="311"/>
    </location>
</feature>
<evidence type="ECO:0000313" key="3">
    <source>
        <dbReference type="WBParaSite" id="PSAMB.scaffold1099size35923.g10957.t1"/>
    </source>
</evidence>
<protein>
    <submittedName>
        <fullName evidence="3">Uncharacterized protein</fullName>
    </submittedName>
</protein>
<feature type="region of interest" description="Disordered" evidence="1">
    <location>
        <begin position="151"/>
        <end position="195"/>
    </location>
</feature>
<feature type="compositionally biased region" description="Polar residues" evidence="1">
    <location>
        <begin position="477"/>
        <end position="494"/>
    </location>
</feature>
<accession>A0A914ULL7</accession>